<dbReference type="InterPro" id="IPR016152">
    <property type="entry name" value="PTrfase/Anion_transptr"/>
</dbReference>
<protein>
    <submittedName>
        <fullName evidence="2">PTS system IIA component, Fru family</fullName>
    </submittedName>
</protein>
<dbReference type="GO" id="GO:0030295">
    <property type="term" value="F:protein kinase activator activity"/>
    <property type="evidence" value="ECO:0007669"/>
    <property type="project" value="TreeGrafter"/>
</dbReference>
<keyword evidence="3" id="KW-1185">Reference proteome</keyword>
<dbReference type="InterPro" id="IPR051541">
    <property type="entry name" value="PTS_SugarTrans_NitroReg"/>
</dbReference>
<dbReference type="PANTHER" id="PTHR47738">
    <property type="entry name" value="PTS SYSTEM FRUCTOSE-LIKE EIIA COMPONENT-RELATED"/>
    <property type="match status" value="1"/>
</dbReference>
<reference evidence="2 3" key="1">
    <citation type="submission" date="2017-05" db="EMBL/GenBank/DDBJ databases">
        <authorList>
            <person name="Varghese N."/>
            <person name="Submissions S."/>
        </authorList>
    </citation>
    <scope>NUCLEOTIDE SEQUENCE [LARGE SCALE GENOMIC DNA]</scope>
    <source>
        <strain evidence="2 3">DSM 21985</strain>
    </source>
</reference>
<dbReference type="AlphaFoldDB" id="A0A521AAM2"/>
<dbReference type="PROSITE" id="PS51094">
    <property type="entry name" value="PTS_EIIA_TYPE_2"/>
    <property type="match status" value="1"/>
</dbReference>
<accession>A0A521AAM2</accession>
<evidence type="ECO:0000313" key="2">
    <source>
        <dbReference type="EMBL" id="SMO31836.1"/>
    </source>
</evidence>
<dbReference type="OrthoDB" id="95460at2"/>
<sequence>MNLFSLLDESTVLPHFEVGSKKELINALVDSLKDKIETEESLEEVREAVFEREEIMSTGVGKGLAIPHAKTKAVDTNLAVFALLKESLDFDSIDKEPVRLVFLLVGPESNNSQHIKLLSRISRLMNSGSFREKILNCTTTEEILEAFREEEEKYFVS</sequence>
<dbReference type="PANTHER" id="PTHR47738:SF1">
    <property type="entry name" value="NITROGEN REGULATORY PROTEIN"/>
    <property type="match status" value="1"/>
</dbReference>
<evidence type="ECO:0000313" key="3">
    <source>
        <dbReference type="Proteomes" id="UP000317557"/>
    </source>
</evidence>
<dbReference type="CDD" id="cd00211">
    <property type="entry name" value="PTS_IIA_fru"/>
    <property type="match status" value="1"/>
</dbReference>
<dbReference type="Pfam" id="PF00359">
    <property type="entry name" value="PTS_EIIA_2"/>
    <property type="match status" value="1"/>
</dbReference>
<dbReference type="RefSeq" id="WP_142452546.1">
    <property type="nucleotide sequence ID" value="NZ_FXTP01000001.1"/>
</dbReference>
<evidence type="ECO:0000259" key="1">
    <source>
        <dbReference type="PROSITE" id="PS51094"/>
    </source>
</evidence>
<dbReference type="SUPFAM" id="SSF55804">
    <property type="entry name" value="Phoshotransferase/anion transport protein"/>
    <property type="match status" value="1"/>
</dbReference>
<proteinExistence type="predicted"/>
<dbReference type="Gene3D" id="3.40.930.10">
    <property type="entry name" value="Mannitol-specific EII, Chain A"/>
    <property type="match status" value="1"/>
</dbReference>
<dbReference type="PROSITE" id="PS00372">
    <property type="entry name" value="PTS_EIIA_TYPE_2_HIS"/>
    <property type="match status" value="1"/>
</dbReference>
<dbReference type="EMBL" id="FXTP01000001">
    <property type="protein sequence ID" value="SMO31836.1"/>
    <property type="molecule type" value="Genomic_DNA"/>
</dbReference>
<dbReference type="InterPro" id="IPR002178">
    <property type="entry name" value="PTS_EIIA_type-2_dom"/>
</dbReference>
<feature type="domain" description="PTS EIIA type-2" evidence="1">
    <location>
        <begin position="5"/>
        <end position="150"/>
    </location>
</feature>
<gene>
    <name evidence="2" type="ORF">SAMN06265219_1017</name>
</gene>
<dbReference type="Proteomes" id="UP000317557">
    <property type="component" value="Unassembled WGS sequence"/>
</dbReference>
<organism evidence="2 3">
    <name type="scientific">Gracilimonas mengyeensis</name>
    <dbReference type="NCBI Taxonomy" id="1302730"/>
    <lineage>
        <taxon>Bacteria</taxon>
        <taxon>Pseudomonadati</taxon>
        <taxon>Balneolota</taxon>
        <taxon>Balneolia</taxon>
        <taxon>Balneolales</taxon>
        <taxon>Balneolaceae</taxon>
        <taxon>Gracilimonas</taxon>
    </lineage>
</organism>
<name>A0A521AAM2_9BACT</name>